<organism evidence="2 3">
    <name type="scientific">Colius striatus</name>
    <name type="common">Speckled mousebird</name>
    <dbReference type="NCBI Taxonomy" id="57412"/>
    <lineage>
        <taxon>Eukaryota</taxon>
        <taxon>Metazoa</taxon>
        <taxon>Chordata</taxon>
        <taxon>Craniata</taxon>
        <taxon>Vertebrata</taxon>
        <taxon>Euteleostomi</taxon>
        <taxon>Archelosauria</taxon>
        <taxon>Archosauria</taxon>
        <taxon>Dinosauria</taxon>
        <taxon>Saurischia</taxon>
        <taxon>Theropoda</taxon>
        <taxon>Coelurosauria</taxon>
        <taxon>Aves</taxon>
        <taxon>Neognathae</taxon>
        <taxon>Neoaves</taxon>
        <taxon>Telluraves</taxon>
        <taxon>Coraciimorphae</taxon>
        <taxon>Coliiformes</taxon>
        <taxon>Coliidae</taxon>
        <taxon>Colius</taxon>
    </lineage>
</organism>
<evidence type="ECO:0000313" key="2">
    <source>
        <dbReference type="EMBL" id="KFP28976.1"/>
    </source>
</evidence>
<feature type="non-terminal residue" evidence="2">
    <location>
        <position position="127"/>
    </location>
</feature>
<evidence type="ECO:0000256" key="1">
    <source>
        <dbReference type="SAM" id="MobiDB-lite"/>
    </source>
</evidence>
<dbReference type="Proteomes" id="UP000053615">
    <property type="component" value="Unassembled WGS sequence"/>
</dbReference>
<protein>
    <submittedName>
        <fullName evidence="2">Uncharacterized protein</fullName>
    </submittedName>
</protein>
<evidence type="ECO:0000313" key="3">
    <source>
        <dbReference type="Proteomes" id="UP000053615"/>
    </source>
</evidence>
<proteinExistence type="predicted"/>
<dbReference type="AlphaFoldDB" id="A0A091JXV8"/>
<keyword evidence="3" id="KW-1185">Reference proteome</keyword>
<feature type="compositionally biased region" description="Polar residues" evidence="1">
    <location>
        <begin position="86"/>
        <end position="117"/>
    </location>
</feature>
<accession>A0A091JXV8</accession>
<reference evidence="2 3" key="1">
    <citation type="submission" date="2014-04" db="EMBL/GenBank/DDBJ databases">
        <title>Genome evolution of avian class.</title>
        <authorList>
            <person name="Zhang G."/>
            <person name="Li C."/>
        </authorList>
    </citation>
    <scope>NUCLEOTIDE SEQUENCE [LARGE SCALE GENOMIC DNA]</scope>
    <source>
        <strain evidence="2">BGI_N325</strain>
    </source>
</reference>
<feature type="non-terminal residue" evidence="2">
    <location>
        <position position="1"/>
    </location>
</feature>
<feature type="region of interest" description="Disordered" evidence="1">
    <location>
        <begin position="86"/>
        <end position="127"/>
    </location>
</feature>
<name>A0A091JXV8_COLST</name>
<dbReference type="EMBL" id="KK534377">
    <property type="protein sequence ID" value="KFP28976.1"/>
    <property type="molecule type" value="Genomic_DNA"/>
</dbReference>
<sequence>QSSHVDAFSQSQLTVQDSNHLGSNRVFHQVFGRGVLSLPHLEGQAKHGLVADTAKPSTLESNLPQVTNKSLQSVLTSLQENGTLGNFSQFNLPDSLPESNTNVQTKPSELESTSSSIKLPMTASGRI</sequence>
<gene>
    <name evidence="2" type="ORF">N325_05132</name>
</gene>